<dbReference type="EMBL" id="JAGTPX010000006">
    <property type="protein sequence ID" value="MBR8669582.1"/>
    <property type="molecule type" value="Genomic_DNA"/>
</dbReference>
<name>A0A941JQK8_NIACI</name>
<dbReference type="InterPro" id="IPR032689">
    <property type="entry name" value="TraG-D_C"/>
</dbReference>
<keyword evidence="3 7" id="KW-0812">Transmembrane</keyword>
<sequence length="875" mass="100234">MKELKVHPKLPGITILVTGLVSVFLSVRSICNYLFLVIGQFYNSVPSFVLFGNSLSPGLIGFLTCTVFLIISWLVSTKYEKTQKKLWRSLWFWNMFIGITAYYMWLITAPVYNTLIPYLGNLINSIHVDNIWFNVAVGDINTLFYTLVFTPSIVTSIILIWLGGQYSQYSKQIKEAFEKFEFKNVYLQKWFRNSKEEVWPDVVLGPDSQTKELIIQPGKDRSLHNGIFGPPGTGKTSALILPIINQDLHWLTKFINVFPKVSKLSNYKTEEIRGTYLSSISIIEPSNDLCQKAFQLVKAHDIPEEAVFYIDPTNPNTPSINPMQGPVDQVAEAFAMVMDGIQEGGTGNFFFQQSQRNHLKNYIYLLKLHDPSTEAQFDTLLKMYNDPQIVRHMHLKLKETIPKDYHLIKDRDERNHWDIVKQIDNWFNMNHIPKTSRNGANEQVKEGEYYGETAYFDAQGEYVQGLRNVLNDIGANKLIRRVLFDKSEFSFDEHLNRGGILLVNTAKDDLGGLSNVLGKFVLLSLQNAVYRRTPLTSTFAHIIIDEFPDYIYLPFKEFISQARKYKAIITVAAQTVAQLADKYGEMYMHTLLTGFRHKMVYGDISYFDAQLFSKLLGEEDSYEEGKNEQTVSPLQEEPVMRSGSSYQQKTDVILTPNKLIFQEPFQAAVKIVVNNKPIPVRQIDANFVPKAEFKEAKVKVIQESASIWLESKSLNTELFHETDKALSEIIDIPLQEEEQLIRIPLPEKDVVEDIELELVEFDRYPDKYLSKKEAIKEEAYKTQPISQKGTSLGKKAININDEVVELDVSSLFSKNILPSKEVANQSVSVLDEKEESFYNDLIKEIDDNTKEGEVEKKEEGKSSPFDFITPFSDKS</sequence>
<dbReference type="GO" id="GO:0005886">
    <property type="term" value="C:plasma membrane"/>
    <property type="evidence" value="ECO:0007669"/>
    <property type="project" value="UniProtKB-SubCell"/>
</dbReference>
<accession>A0A941JQK8</accession>
<evidence type="ECO:0000313" key="9">
    <source>
        <dbReference type="EMBL" id="MBR8669582.1"/>
    </source>
</evidence>
<comment type="subcellular location">
    <subcellularLocation>
        <location evidence="1">Cell membrane</location>
        <topology evidence="1">Multi-pass membrane protein</topology>
    </subcellularLocation>
</comment>
<feature type="transmembrane region" description="Helical" evidence="7">
    <location>
        <begin position="143"/>
        <end position="164"/>
    </location>
</feature>
<evidence type="ECO:0000256" key="4">
    <source>
        <dbReference type="ARBA" id="ARBA00022989"/>
    </source>
</evidence>
<dbReference type="InterPro" id="IPR051539">
    <property type="entry name" value="T4SS-coupling_protein"/>
</dbReference>
<feature type="region of interest" description="Disordered" evidence="6">
    <location>
        <begin position="849"/>
        <end position="875"/>
    </location>
</feature>
<comment type="caution">
    <text evidence="9">The sequence shown here is derived from an EMBL/GenBank/DDBJ whole genome shotgun (WGS) entry which is preliminary data.</text>
</comment>
<feature type="compositionally biased region" description="Basic and acidic residues" evidence="6">
    <location>
        <begin position="849"/>
        <end position="861"/>
    </location>
</feature>
<reference evidence="9" key="1">
    <citation type="submission" date="2021-04" db="EMBL/GenBank/DDBJ databases">
        <title>Genomic analysis of electroactive and textile dye degrading Bacillus circulans strain: DC10 isolated from constructed wetland-microbial fuel cells treating textile dye wastewaters.</title>
        <authorList>
            <person name="Patel D.U."/>
            <person name="Desai C.R."/>
        </authorList>
    </citation>
    <scope>NUCLEOTIDE SEQUENCE</scope>
    <source>
        <strain evidence="9">DC10</strain>
    </source>
</reference>
<feature type="transmembrane region" description="Helical" evidence="7">
    <location>
        <begin position="58"/>
        <end position="79"/>
    </location>
</feature>
<evidence type="ECO:0000256" key="1">
    <source>
        <dbReference type="ARBA" id="ARBA00004651"/>
    </source>
</evidence>
<dbReference type="Pfam" id="PF12696">
    <property type="entry name" value="TraG-D_C"/>
    <property type="match status" value="1"/>
</dbReference>
<organism evidence="9">
    <name type="scientific">Niallia circulans</name>
    <name type="common">Bacillus circulans</name>
    <dbReference type="NCBI Taxonomy" id="1397"/>
    <lineage>
        <taxon>Bacteria</taxon>
        <taxon>Bacillati</taxon>
        <taxon>Bacillota</taxon>
        <taxon>Bacilli</taxon>
        <taxon>Bacillales</taxon>
        <taxon>Bacillaceae</taxon>
        <taxon>Niallia</taxon>
    </lineage>
</organism>
<feature type="transmembrane region" description="Helical" evidence="7">
    <location>
        <begin position="91"/>
        <end position="112"/>
    </location>
</feature>
<dbReference type="PANTHER" id="PTHR37937:SF1">
    <property type="entry name" value="CONJUGATIVE TRANSFER: DNA TRANSPORT"/>
    <property type="match status" value="1"/>
</dbReference>
<evidence type="ECO:0000256" key="3">
    <source>
        <dbReference type="ARBA" id="ARBA00022692"/>
    </source>
</evidence>
<dbReference type="Gene3D" id="3.40.50.300">
    <property type="entry name" value="P-loop containing nucleotide triphosphate hydrolases"/>
    <property type="match status" value="1"/>
</dbReference>
<protein>
    <submittedName>
        <fullName evidence="9">Type IV secretory system conjugative DNA transfer family protein</fullName>
    </submittedName>
</protein>
<keyword evidence="5 7" id="KW-0472">Membrane</keyword>
<keyword evidence="2" id="KW-1003">Cell membrane</keyword>
<evidence type="ECO:0000256" key="5">
    <source>
        <dbReference type="ARBA" id="ARBA00023136"/>
    </source>
</evidence>
<feature type="domain" description="TraD/TraG TraM recognition site" evidence="8">
    <location>
        <begin position="541"/>
        <end position="659"/>
    </location>
</feature>
<dbReference type="SUPFAM" id="SSF52540">
    <property type="entry name" value="P-loop containing nucleoside triphosphate hydrolases"/>
    <property type="match status" value="1"/>
</dbReference>
<dbReference type="RefSeq" id="WP_212118374.1">
    <property type="nucleotide sequence ID" value="NZ_JAGTPX020000007.1"/>
</dbReference>
<keyword evidence="4 7" id="KW-1133">Transmembrane helix</keyword>
<dbReference type="PANTHER" id="PTHR37937">
    <property type="entry name" value="CONJUGATIVE TRANSFER: DNA TRANSPORT"/>
    <property type="match status" value="1"/>
</dbReference>
<gene>
    <name evidence="9" type="ORF">KD144_08510</name>
</gene>
<proteinExistence type="predicted"/>
<evidence type="ECO:0000256" key="7">
    <source>
        <dbReference type="SAM" id="Phobius"/>
    </source>
</evidence>
<dbReference type="InterPro" id="IPR027417">
    <property type="entry name" value="P-loop_NTPase"/>
</dbReference>
<evidence type="ECO:0000256" key="6">
    <source>
        <dbReference type="SAM" id="MobiDB-lite"/>
    </source>
</evidence>
<evidence type="ECO:0000256" key="2">
    <source>
        <dbReference type="ARBA" id="ARBA00022475"/>
    </source>
</evidence>
<feature type="region of interest" description="Disordered" evidence="6">
    <location>
        <begin position="623"/>
        <end position="643"/>
    </location>
</feature>
<dbReference type="AlphaFoldDB" id="A0A941JQK8"/>
<feature type="transmembrane region" description="Helical" evidence="7">
    <location>
        <begin position="12"/>
        <end position="38"/>
    </location>
</feature>
<dbReference type="CDD" id="cd01127">
    <property type="entry name" value="TrwB_TraG_TraD_VirD4"/>
    <property type="match status" value="1"/>
</dbReference>
<evidence type="ECO:0000259" key="8">
    <source>
        <dbReference type="Pfam" id="PF12696"/>
    </source>
</evidence>